<dbReference type="Pfam" id="PF00210">
    <property type="entry name" value="Ferritin"/>
    <property type="match status" value="1"/>
</dbReference>
<dbReference type="InterPro" id="IPR002024">
    <property type="entry name" value="Bacterioferritin"/>
</dbReference>
<comment type="cofactor">
    <cofactor evidence="1">
        <name>heme b</name>
        <dbReference type="ChEBI" id="CHEBI:60344"/>
    </cofactor>
</comment>
<evidence type="ECO:0000256" key="9">
    <source>
        <dbReference type="PIRSR" id="PIRSR002560-1"/>
    </source>
</evidence>
<evidence type="ECO:0000256" key="3">
    <source>
        <dbReference type="ARBA" id="ARBA00022434"/>
    </source>
</evidence>
<dbReference type="GO" id="GO:0005829">
    <property type="term" value="C:cytosol"/>
    <property type="evidence" value="ECO:0007669"/>
    <property type="project" value="TreeGrafter"/>
</dbReference>
<sequence length="169" mass="18621">MSNQLSQKPTEDTEVTRIINRLLGTYWSAYAQHRMHAALADAWGIADLARNMEAHIDDEPVTIVALSNRLLDLGGVPDFSIAPPSIGRTLREVLENDLALQRQARPALNAAAEAAAAAHDATSRVMFERILADEEEHLSWLDTELQLLDLLGEPLYVANRLHPPRGAGQ</sequence>
<keyword evidence="3 8" id="KW-0409">Iron storage</keyword>
<dbReference type="GO" id="GO:0006826">
    <property type="term" value="P:iron ion transport"/>
    <property type="evidence" value="ECO:0007669"/>
    <property type="project" value="InterPro"/>
</dbReference>
<comment type="similarity">
    <text evidence="2 8">Belongs to the bacterioferritin family.</text>
</comment>
<feature type="binding site" evidence="9">
    <location>
        <position position="58"/>
    </location>
    <ligand>
        <name>Fe cation</name>
        <dbReference type="ChEBI" id="CHEBI:24875"/>
        <label>3</label>
    </ligand>
</feature>
<dbReference type="PROSITE" id="PS50905">
    <property type="entry name" value="FERRITIN_LIKE"/>
    <property type="match status" value="1"/>
</dbReference>
<dbReference type="Gene3D" id="1.20.1260.10">
    <property type="match status" value="1"/>
</dbReference>
<dbReference type="RefSeq" id="WP_023102509.1">
    <property type="nucleotide sequence ID" value="NZ_LSTU01000037.1"/>
</dbReference>
<dbReference type="Proteomes" id="UP000077242">
    <property type="component" value="Unassembled WGS sequence"/>
</dbReference>
<dbReference type="InterPro" id="IPR009078">
    <property type="entry name" value="Ferritin-like_SF"/>
</dbReference>
<evidence type="ECO:0000259" key="10">
    <source>
        <dbReference type="PROSITE" id="PS50905"/>
    </source>
</evidence>
<dbReference type="PANTHER" id="PTHR30295">
    <property type="entry name" value="BACTERIOFERRITIN"/>
    <property type="match status" value="1"/>
</dbReference>
<dbReference type="GO" id="GO:0008199">
    <property type="term" value="F:ferric iron binding"/>
    <property type="evidence" value="ECO:0007669"/>
    <property type="project" value="InterPro"/>
</dbReference>
<comment type="function">
    <text evidence="8">Iron-storage protein, whose ferroxidase center binds Fe(2+), oxidizes it using dioxygen to Fe(3+), and participates in the subsequent Fe(3+) oxide mineral core formation within the central cavity of the BFR protein shell.</text>
</comment>
<dbReference type="EC" id="1.16.3.1" evidence="8"/>
<dbReference type="GO" id="GO:0006879">
    <property type="term" value="P:intracellular iron ion homeostasis"/>
    <property type="evidence" value="ECO:0007669"/>
    <property type="project" value="UniProtKB-KW"/>
</dbReference>
<reference evidence="12" key="1">
    <citation type="submission" date="2016-02" db="EMBL/GenBank/DDBJ databases">
        <title>Dietzia cinnamea strain CD11_5 genome sequencing and assembly.</title>
        <authorList>
            <person name="Kaur G."/>
            <person name="Nair G.R."/>
            <person name="Mayilraj S."/>
        </authorList>
    </citation>
    <scope>NUCLEOTIDE SEQUENCE [LARGE SCALE GENOMIC DNA]</scope>
    <source>
        <strain evidence="12">CD10_2</strain>
    </source>
</reference>
<dbReference type="PIRSF" id="PIRSF002560">
    <property type="entry name" value="Bacterioferritin"/>
    <property type="match status" value="1"/>
</dbReference>
<feature type="binding site" evidence="9">
    <location>
        <position position="59"/>
    </location>
    <ligand>
        <name>Fe cation</name>
        <dbReference type="ChEBI" id="CHEBI:24875"/>
        <label>1</label>
    </ligand>
</feature>
<evidence type="ECO:0000256" key="7">
    <source>
        <dbReference type="ARBA" id="ARBA00036243"/>
    </source>
</evidence>
<gene>
    <name evidence="11" type="ORF">AYJ70_17190</name>
</gene>
<comment type="catalytic activity">
    <reaction evidence="8">
        <text>4 Fe(2+) + O2 + 4 H(+) = 4 Fe(3+) + 2 H2O</text>
        <dbReference type="Rhea" id="RHEA:11148"/>
        <dbReference type="ChEBI" id="CHEBI:15377"/>
        <dbReference type="ChEBI" id="CHEBI:15378"/>
        <dbReference type="ChEBI" id="CHEBI:15379"/>
        <dbReference type="ChEBI" id="CHEBI:29033"/>
        <dbReference type="ChEBI" id="CHEBI:29034"/>
        <dbReference type="EC" id="1.16.3.1"/>
    </reaction>
</comment>
<protein>
    <recommendedName>
        <fullName evidence="8">Bacterioferritin</fullName>
        <ecNumber evidence="8">1.16.3.1</ecNumber>
    </recommendedName>
</protein>
<accession>A0AAP7KFE9</accession>
<feature type="binding site" evidence="9">
    <location>
        <position position="134"/>
    </location>
    <ligand>
        <name>Fe cation</name>
        <dbReference type="ChEBI" id="CHEBI:24875"/>
        <label>1</label>
    </ligand>
</feature>
<name>A0AAP7KFE9_9PSED</name>
<dbReference type="PRINTS" id="PR00601">
    <property type="entry name" value="BACFERRITIN"/>
</dbReference>
<proteinExistence type="inferred from homology"/>
<organism evidence="11 12">
    <name type="scientific">Pseudomonas monteilii</name>
    <dbReference type="NCBI Taxonomy" id="76759"/>
    <lineage>
        <taxon>Bacteria</taxon>
        <taxon>Pseudomonadati</taxon>
        <taxon>Pseudomonadota</taxon>
        <taxon>Gammaproteobacteria</taxon>
        <taxon>Pseudomonadales</taxon>
        <taxon>Pseudomonadaceae</taxon>
        <taxon>Pseudomonas</taxon>
    </lineage>
</organism>
<evidence type="ECO:0000256" key="1">
    <source>
        <dbReference type="ARBA" id="ARBA00001970"/>
    </source>
</evidence>
<dbReference type="InterPro" id="IPR008331">
    <property type="entry name" value="Ferritin_DPS_dom"/>
</dbReference>
<comment type="caution">
    <text evidence="11">The sequence shown here is derived from an EMBL/GenBank/DDBJ whole genome shotgun (WGS) entry which is preliminary data.</text>
</comment>
<feature type="binding site" evidence="9">
    <location>
        <position position="137"/>
    </location>
    <ligand>
        <name>Fe cation</name>
        <dbReference type="ChEBI" id="CHEBI:24875"/>
        <label>2</label>
    </ligand>
</feature>
<dbReference type="PANTHER" id="PTHR30295:SF0">
    <property type="entry name" value="BACTERIOFERRITIN"/>
    <property type="match status" value="1"/>
</dbReference>
<evidence type="ECO:0000313" key="12">
    <source>
        <dbReference type="Proteomes" id="UP000077242"/>
    </source>
</evidence>
<dbReference type="EMBL" id="LSTU01000037">
    <property type="protein sequence ID" value="OAH48572.1"/>
    <property type="molecule type" value="Genomic_DNA"/>
</dbReference>
<dbReference type="SUPFAM" id="SSF47240">
    <property type="entry name" value="Ferritin-like"/>
    <property type="match status" value="1"/>
</dbReference>
<evidence type="ECO:0000256" key="4">
    <source>
        <dbReference type="ARBA" id="ARBA00022617"/>
    </source>
</evidence>
<evidence type="ECO:0000256" key="8">
    <source>
        <dbReference type="PIRNR" id="PIRNR002560"/>
    </source>
</evidence>
<evidence type="ECO:0000256" key="2">
    <source>
        <dbReference type="ARBA" id="ARBA00008093"/>
    </source>
</evidence>
<dbReference type="InterPro" id="IPR012347">
    <property type="entry name" value="Ferritin-like"/>
</dbReference>
<keyword evidence="5 8" id="KW-0479">Metal-binding</keyword>
<dbReference type="AlphaFoldDB" id="A0AAP7KFE9"/>
<comment type="catalytic activity">
    <reaction evidence="7">
        <text>Fe(2+)(in) = Fe(2+)(out)</text>
        <dbReference type="Rhea" id="RHEA:28486"/>
        <dbReference type="ChEBI" id="CHEBI:29033"/>
    </reaction>
</comment>
<evidence type="ECO:0000256" key="5">
    <source>
        <dbReference type="ARBA" id="ARBA00022723"/>
    </source>
</evidence>
<keyword evidence="6 8" id="KW-0408">Iron</keyword>
<evidence type="ECO:0000313" key="11">
    <source>
        <dbReference type="EMBL" id="OAH48572.1"/>
    </source>
</evidence>
<keyword evidence="4" id="KW-0349">Heme</keyword>
<feature type="domain" description="Ferritin-like diiron" evidence="10">
    <location>
        <begin position="9"/>
        <end position="152"/>
    </location>
</feature>
<dbReference type="GO" id="GO:0020037">
    <property type="term" value="F:heme binding"/>
    <property type="evidence" value="ECO:0007669"/>
    <property type="project" value="TreeGrafter"/>
</dbReference>
<dbReference type="GO" id="GO:0004322">
    <property type="term" value="F:ferroxidase activity"/>
    <property type="evidence" value="ECO:0007669"/>
    <property type="project" value="UniProtKB-EC"/>
</dbReference>
<evidence type="ECO:0000256" key="6">
    <source>
        <dbReference type="ARBA" id="ARBA00023004"/>
    </source>
</evidence>
<feature type="binding site" evidence="9">
    <location>
        <position position="134"/>
    </location>
    <ligand>
        <name>Fe cation</name>
        <dbReference type="ChEBI" id="CHEBI:24875"/>
        <label>2</label>
    </ligand>
</feature>
<dbReference type="InterPro" id="IPR009040">
    <property type="entry name" value="Ferritin-like_diiron"/>
</dbReference>
<feature type="binding site" evidence="9">
    <location>
        <position position="59"/>
    </location>
    <ligand>
        <name>Fe cation</name>
        <dbReference type="ChEBI" id="CHEBI:24875"/>
        <label>2</label>
    </ligand>
</feature>